<dbReference type="RefSeq" id="WP_033359315.1">
    <property type="nucleotide sequence ID" value="NZ_CP073767.1"/>
</dbReference>
<dbReference type="AlphaFoldDB" id="A0A9Q9IL31"/>
<sequence length="421" mass="47371">MIISTPPFCPVQFDDPDLLRSAFHATTDMHALWAHLREVAPVYKADPGGGREQFWVVTRHADVSRVLRSHTEFSSRRGTILSVLDLNTPDIATDDMLADTDPPRHRELREPLNHAFAPSLVATHDKLIRGLARDAIQRALDADVYDIAHDTMMFAMSITGTLMGLPPESWERLMHVVMMTIAYEDPTYAAGNAMATVRQARHQMFEAFKEQFALRTRDDEHPDAIGIMRQMDLSEGPMTEQQAMVNGYVLLIGANVTTPHTLCTLFTQMAEHPDQFERLRHHPEDLQIALAEVLRWASPVTALMRYAIQDVELQGQTIRAGEPVSAWLGSANRDERVFDDPYTFDLTRRPNRHVAFGVGPHYCIGAGMAKVTLQIFMEELLDMVETVEIAGEVQHVASHFVPGYKSLPVRFTPRKTVAAAR</sequence>
<dbReference type="InterPro" id="IPR017972">
    <property type="entry name" value="Cyt_P450_CS"/>
</dbReference>
<dbReference type="GO" id="GO:0020037">
    <property type="term" value="F:heme binding"/>
    <property type="evidence" value="ECO:0007669"/>
    <property type="project" value="InterPro"/>
</dbReference>
<keyword evidence="4" id="KW-1185">Reference proteome</keyword>
<organism evidence="3 4">
    <name type="scientific">Dactylosporangium aurantiacum</name>
    <dbReference type="NCBI Taxonomy" id="35754"/>
    <lineage>
        <taxon>Bacteria</taxon>
        <taxon>Bacillati</taxon>
        <taxon>Actinomycetota</taxon>
        <taxon>Actinomycetes</taxon>
        <taxon>Micromonosporales</taxon>
        <taxon>Micromonosporaceae</taxon>
        <taxon>Dactylosporangium</taxon>
    </lineage>
</organism>
<dbReference type="GO" id="GO:0016705">
    <property type="term" value="F:oxidoreductase activity, acting on paired donors, with incorporation or reduction of molecular oxygen"/>
    <property type="evidence" value="ECO:0007669"/>
    <property type="project" value="InterPro"/>
</dbReference>
<protein>
    <submittedName>
        <fullName evidence="3">Cytochrome P450</fullName>
    </submittedName>
</protein>
<dbReference type="Pfam" id="PF00067">
    <property type="entry name" value="p450"/>
    <property type="match status" value="1"/>
</dbReference>
<keyword evidence="2" id="KW-0408">Iron</keyword>
<keyword evidence="2" id="KW-0349">Heme</keyword>
<evidence type="ECO:0000313" key="3">
    <source>
        <dbReference type="EMBL" id="UWZ57541.1"/>
    </source>
</evidence>
<dbReference type="PRINTS" id="PR00359">
    <property type="entry name" value="BP450"/>
</dbReference>
<dbReference type="OrthoDB" id="4156795at2"/>
<dbReference type="GO" id="GO:0004497">
    <property type="term" value="F:monooxygenase activity"/>
    <property type="evidence" value="ECO:0007669"/>
    <property type="project" value="UniProtKB-KW"/>
</dbReference>
<dbReference type="PANTHER" id="PTHR46696:SF1">
    <property type="entry name" value="CYTOCHROME P450 YJIB-RELATED"/>
    <property type="match status" value="1"/>
</dbReference>
<keyword evidence="2" id="KW-0503">Monooxygenase</keyword>
<reference evidence="3" key="1">
    <citation type="submission" date="2021-04" db="EMBL/GenBank/DDBJ databases">
        <title>Dactylosporangium aurantiacum NRRL B-8018 full assembly.</title>
        <authorList>
            <person name="Hartkoorn R.C."/>
            <person name="Beaudoing E."/>
            <person name="Hot D."/>
        </authorList>
    </citation>
    <scope>NUCLEOTIDE SEQUENCE</scope>
    <source>
        <strain evidence="3">NRRL B-8018</strain>
    </source>
</reference>
<evidence type="ECO:0000313" key="4">
    <source>
        <dbReference type="Proteomes" id="UP001058003"/>
    </source>
</evidence>
<keyword evidence="2" id="KW-0560">Oxidoreductase</keyword>
<accession>A0A9Q9IL31</accession>
<proteinExistence type="inferred from homology"/>
<dbReference type="InterPro" id="IPR002397">
    <property type="entry name" value="Cyt_P450_B"/>
</dbReference>
<keyword evidence="2" id="KW-0479">Metal-binding</keyword>
<comment type="similarity">
    <text evidence="1 2">Belongs to the cytochrome P450 family.</text>
</comment>
<dbReference type="GO" id="GO:0005506">
    <property type="term" value="F:iron ion binding"/>
    <property type="evidence" value="ECO:0007669"/>
    <property type="project" value="InterPro"/>
</dbReference>
<dbReference type="KEGG" id="daur:Daura_16105"/>
<evidence type="ECO:0000256" key="1">
    <source>
        <dbReference type="ARBA" id="ARBA00010617"/>
    </source>
</evidence>
<dbReference type="PROSITE" id="PS00086">
    <property type="entry name" value="CYTOCHROME_P450"/>
    <property type="match status" value="1"/>
</dbReference>
<evidence type="ECO:0000256" key="2">
    <source>
        <dbReference type="RuleBase" id="RU000461"/>
    </source>
</evidence>
<dbReference type="EMBL" id="CP073767">
    <property type="protein sequence ID" value="UWZ57541.1"/>
    <property type="molecule type" value="Genomic_DNA"/>
</dbReference>
<dbReference type="Gene3D" id="1.10.630.10">
    <property type="entry name" value="Cytochrome P450"/>
    <property type="match status" value="1"/>
</dbReference>
<gene>
    <name evidence="3" type="ORF">Daura_16105</name>
</gene>
<dbReference type="Proteomes" id="UP001058003">
    <property type="component" value="Chromosome"/>
</dbReference>
<dbReference type="InterPro" id="IPR001128">
    <property type="entry name" value="Cyt_P450"/>
</dbReference>
<dbReference type="SUPFAM" id="SSF48264">
    <property type="entry name" value="Cytochrome P450"/>
    <property type="match status" value="1"/>
</dbReference>
<dbReference type="PANTHER" id="PTHR46696">
    <property type="entry name" value="P450, PUTATIVE (EUROFUNG)-RELATED"/>
    <property type="match status" value="1"/>
</dbReference>
<name>A0A9Q9IL31_9ACTN</name>
<dbReference type="InterPro" id="IPR036396">
    <property type="entry name" value="Cyt_P450_sf"/>
</dbReference>